<accession>X1BRU7</accession>
<dbReference type="EMBL" id="BART01010008">
    <property type="protein sequence ID" value="GAG83877.1"/>
    <property type="molecule type" value="Genomic_DNA"/>
</dbReference>
<comment type="caution">
    <text evidence="3">The sequence shown here is derived from an EMBL/GenBank/DDBJ whole genome shotgun (WGS) entry which is preliminary data.</text>
</comment>
<dbReference type="AlphaFoldDB" id="X1BRU7"/>
<protein>
    <recommendedName>
        <fullName evidence="2">VanZ-like domain-containing protein</fullName>
    </recommendedName>
</protein>
<proteinExistence type="predicted"/>
<dbReference type="InterPro" id="IPR006976">
    <property type="entry name" value="VanZ-like"/>
</dbReference>
<keyword evidence="1" id="KW-1133">Transmembrane helix</keyword>
<keyword evidence="1" id="KW-0812">Transmembrane</keyword>
<evidence type="ECO:0000256" key="1">
    <source>
        <dbReference type="SAM" id="Phobius"/>
    </source>
</evidence>
<feature type="transmembrane region" description="Helical" evidence="1">
    <location>
        <begin position="7"/>
        <end position="23"/>
    </location>
</feature>
<evidence type="ECO:0000313" key="3">
    <source>
        <dbReference type="EMBL" id="GAG83877.1"/>
    </source>
</evidence>
<evidence type="ECO:0000259" key="2">
    <source>
        <dbReference type="Pfam" id="PF04892"/>
    </source>
</evidence>
<organism evidence="3">
    <name type="scientific">marine sediment metagenome</name>
    <dbReference type="NCBI Taxonomy" id="412755"/>
    <lineage>
        <taxon>unclassified sequences</taxon>
        <taxon>metagenomes</taxon>
        <taxon>ecological metagenomes</taxon>
    </lineage>
</organism>
<gene>
    <name evidence="3" type="ORF">S01H4_21968</name>
</gene>
<name>X1BRU7_9ZZZZ</name>
<sequence>MSFIKYWLPVYLFAGLIFFLSSLPELPQPPLKFPFLDKIGHLLEYALFGYLLKRGFSNSPRPKLSSYSSFLAVLTAFLYGVSDEIHQIFVPTRNPEVLDLLFDGIGAVLGVLGGRFLKRLLAIRVG</sequence>
<feature type="domain" description="VanZ-like" evidence="2">
    <location>
        <begin position="33"/>
        <end position="113"/>
    </location>
</feature>
<dbReference type="Pfam" id="PF04892">
    <property type="entry name" value="VanZ"/>
    <property type="match status" value="1"/>
</dbReference>
<dbReference type="NCBIfam" id="NF037970">
    <property type="entry name" value="vanZ_1"/>
    <property type="match status" value="1"/>
</dbReference>
<reference evidence="3" key="1">
    <citation type="journal article" date="2014" name="Front. Microbiol.">
        <title>High frequency of phylogenetically diverse reductive dehalogenase-homologous genes in deep subseafloor sedimentary metagenomes.</title>
        <authorList>
            <person name="Kawai M."/>
            <person name="Futagami T."/>
            <person name="Toyoda A."/>
            <person name="Takaki Y."/>
            <person name="Nishi S."/>
            <person name="Hori S."/>
            <person name="Arai W."/>
            <person name="Tsubouchi T."/>
            <person name="Morono Y."/>
            <person name="Uchiyama I."/>
            <person name="Ito T."/>
            <person name="Fujiyama A."/>
            <person name="Inagaki F."/>
            <person name="Takami H."/>
        </authorList>
    </citation>
    <scope>NUCLEOTIDE SEQUENCE</scope>
    <source>
        <strain evidence="3">Expedition CK06-06</strain>
    </source>
</reference>
<keyword evidence="1" id="KW-0472">Membrane</keyword>